<dbReference type="AlphaFoldDB" id="A0A3A1YTW1"/>
<dbReference type="EMBL" id="NQYH01000005">
    <property type="protein sequence ID" value="RIY41095.1"/>
    <property type="molecule type" value="Genomic_DNA"/>
</dbReference>
<dbReference type="Proteomes" id="UP000266206">
    <property type="component" value="Unassembled WGS sequence"/>
</dbReference>
<gene>
    <name evidence="1" type="ORF">CJP73_08070</name>
</gene>
<accession>A0A3A1YTW1</accession>
<sequence length="280" mass="31218">MQQPICFVSGNPLLPNTPFRLALISTEGPGDRNDDGLSEALWFERSPYFQARLTPAGQIGLLGVSADREADLIRACLNEPSVAQELDDFMRQHTPGLREDLINKYLLPGQDLALAQCWEQIQYLARHKLDLEEMDSQMNFAMVREPVYQRLLNGGASTQALDQKIAAAVSKAQAYVIHFTQEAPGIRRHPDWCDAFGAQFVAALGLQSNPHTHKAVHEKAQRYWAGYIEKEQFLAAARPDIELAFFKAGLKRAGIPLSPSYEQVYIQGQAPKPTSLTPKC</sequence>
<name>A0A3A1YTW1_9BURK</name>
<proteinExistence type="predicted"/>
<comment type="caution">
    <text evidence="1">The sequence shown here is derived from an EMBL/GenBank/DDBJ whole genome shotgun (WGS) entry which is preliminary data.</text>
</comment>
<dbReference type="RefSeq" id="WP_119516096.1">
    <property type="nucleotide sequence ID" value="NZ_NQYH01000005.1"/>
</dbReference>
<protein>
    <submittedName>
        <fullName evidence="1">Uncharacterized protein</fullName>
    </submittedName>
</protein>
<organism evidence="1 2">
    <name type="scientific">Neopusillimonas maritima</name>
    <dbReference type="NCBI Taxonomy" id="2026239"/>
    <lineage>
        <taxon>Bacteria</taxon>
        <taxon>Pseudomonadati</taxon>
        <taxon>Pseudomonadota</taxon>
        <taxon>Betaproteobacteria</taxon>
        <taxon>Burkholderiales</taxon>
        <taxon>Alcaligenaceae</taxon>
        <taxon>Neopusillimonas</taxon>
    </lineage>
</organism>
<evidence type="ECO:0000313" key="2">
    <source>
        <dbReference type="Proteomes" id="UP000266206"/>
    </source>
</evidence>
<reference evidence="1 2" key="1">
    <citation type="submission" date="2017-08" db="EMBL/GenBank/DDBJ databases">
        <title>Pusillimonas indicus sp. nov., a member of the family Alcaligenaceae isolated from surface seawater.</title>
        <authorList>
            <person name="Li J."/>
        </authorList>
    </citation>
    <scope>NUCLEOTIDE SEQUENCE [LARGE SCALE GENOMIC DNA]</scope>
    <source>
        <strain evidence="1 2">L52-1-41</strain>
    </source>
</reference>
<evidence type="ECO:0000313" key="1">
    <source>
        <dbReference type="EMBL" id="RIY41095.1"/>
    </source>
</evidence>